<accession>A0AA86W4A9</accession>
<keyword evidence="5" id="KW-1185">Reference proteome</keyword>
<sequence length="104" mass="11539">MSDDLRLLGNHLAVMDVAHCYLQGNADAVEFCPYDCYHNVLAVSTYTLQKSCQPSRHGSISLFNVDVETGHLDLVFNEETAGIFDIKVESTWRACESFSSSSIC</sequence>
<dbReference type="InterPro" id="IPR052415">
    <property type="entry name" value="Diphthine_MTase"/>
</dbReference>
<keyword evidence="2" id="KW-0677">Repeat</keyword>
<dbReference type="GO" id="GO:0005737">
    <property type="term" value="C:cytoplasm"/>
    <property type="evidence" value="ECO:0007669"/>
    <property type="project" value="TreeGrafter"/>
</dbReference>
<name>A0AA86W4A9_9FABA</name>
<dbReference type="PANTHER" id="PTHR46042">
    <property type="entry name" value="DIPHTHINE METHYLTRANSFERASE"/>
    <property type="match status" value="1"/>
</dbReference>
<comment type="pathway">
    <text evidence="3">Protein modification.</text>
</comment>
<keyword evidence="1" id="KW-0853">WD repeat</keyword>
<proteinExistence type="predicted"/>
<organism evidence="4 5">
    <name type="scientific">Sphenostylis stenocarpa</name>
    <dbReference type="NCBI Taxonomy" id="92480"/>
    <lineage>
        <taxon>Eukaryota</taxon>
        <taxon>Viridiplantae</taxon>
        <taxon>Streptophyta</taxon>
        <taxon>Embryophyta</taxon>
        <taxon>Tracheophyta</taxon>
        <taxon>Spermatophyta</taxon>
        <taxon>Magnoliopsida</taxon>
        <taxon>eudicotyledons</taxon>
        <taxon>Gunneridae</taxon>
        <taxon>Pentapetalae</taxon>
        <taxon>rosids</taxon>
        <taxon>fabids</taxon>
        <taxon>Fabales</taxon>
        <taxon>Fabaceae</taxon>
        <taxon>Papilionoideae</taxon>
        <taxon>50 kb inversion clade</taxon>
        <taxon>NPAAA clade</taxon>
        <taxon>indigoferoid/millettioid clade</taxon>
        <taxon>Phaseoleae</taxon>
        <taxon>Sphenostylis</taxon>
    </lineage>
</organism>
<dbReference type="PANTHER" id="PTHR46042:SF1">
    <property type="entry name" value="DIPHTHINE METHYLTRANSFERASE"/>
    <property type="match status" value="1"/>
</dbReference>
<evidence type="ECO:0000313" key="5">
    <source>
        <dbReference type="Proteomes" id="UP001189624"/>
    </source>
</evidence>
<evidence type="ECO:0000256" key="3">
    <source>
        <dbReference type="ARBA" id="ARBA00043952"/>
    </source>
</evidence>
<evidence type="ECO:0000313" key="4">
    <source>
        <dbReference type="EMBL" id="CAJ1978353.1"/>
    </source>
</evidence>
<protein>
    <submittedName>
        <fullName evidence="4">Uncharacterized protein</fullName>
    </submittedName>
</protein>
<dbReference type="EMBL" id="OY731408">
    <property type="protein sequence ID" value="CAJ1978353.1"/>
    <property type="molecule type" value="Genomic_DNA"/>
</dbReference>
<dbReference type="GO" id="GO:0061685">
    <property type="term" value="F:diphthine methylesterase activity"/>
    <property type="evidence" value="ECO:0007669"/>
    <property type="project" value="TreeGrafter"/>
</dbReference>
<dbReference type="Proteomes" id="UP001189624">
    <property type="component" value="Chromosome 11"/>
</dbReference>
<dbReference type="Gramene" id="rna-AYBTSS11_LOCUS30546">
    <property type="protein sequence ID" value="CAJ1978353.1"/>
    <property type="gene ID" value="gene-AYBTSS11_LOCUS30546"/>
</dbReference>
<reference evidence="4" key="1">
    <citation type="submission" date="2023-10" db="EMBL/GenBank/DDBJ databases">
        <authorList>
            <person name="Domelevo Entfellner J.-B."/>
        </authorList>
    </citation>
    <scope>NUCLEOTIDE SEQUENCE</scope>
</reference>
<evidence type="ECO:0000256" key="2">
    <source>
        <dbReference type="ARBA" id="ARBA00022737"/>
    </source>
</evidence>
<dbReference type="AlphaFoldDB" id="A0AA86W4A9"/>
<evidence type="ECO:0000256" key="1">
    <source>
        <dbReference type="ARBA" id="ARBA00022574"/>
    </source>
</evidence>
<dbReference type="GO" id="GO:0017183">
    <property type="term" value="P:protein histidyl modification to diphthamide"/>
    <property type="evidence" value="ECO:0007669"/>
    <property type="project" value="TreeGrafter"/>
</dbReference>
<gene>
    <name evidence="4" type="ORF">AYBTSS11_LOCUS30546</name>
</gene>